<keyword evidence="3 5" id="KW-0012">Acyltransferase</keyword>
<keyword evidence="2 5" id="KW-0808">Transferase</keyword>
<reference evidence="5" key="1">
    <citation type="submission" date="2020-01" db="EMBL/GenBank/DDBJ databases">
        <authorList>
            <person name="Meier V. D."/>
            <person name="Meier V D."/>
        </authorList>
    </citation>
    <scope>NUCLEOTIDE SEQUENCE</scope>
    <source>
        <strain evidence="5">HLG_WM_MAG_08</strain>
    </source>
</reference>
<organism evidence="5">
    <name type="scientific">uncultured Thiotrichaceae bacterium</name>
    <dbReference type="NCBI Taxonomy" id="298394"/>
    <lineage>
        <taxon>Bacteria</taxon>
        <taxon>Pseudomonadati</taxon>
        <taxon>Pseudomonadota</taxon>
        <taxon>Gammaproteobacteria</taxon>
        <taxon>Thiotrichales</taxon>
        <taxon>Thiotrichaceae</taxon>
        <taxon>environmental samples</taxon>
    </lineage>
</organism>
<evidence type="ECO:0000256" key="2">
    <source>
        <dbReference type="ARBA" id="ARBA00022679"/>
    </source>
</evidence>
<accession>A0A6S6UD97</accession>
<name>A0A6S6UD97_9GAMM</name>
<evidence type="ECO:0000313" key="5">
    <source>
        <dbReference type="EMBL" id="CAA6826843.1"/>
    </source>
</evidence>
<dbReference type="InterPro" id="IPR002123">
    <property type="entry name" value="Plipid/glycerol_acylTrfase"/>
</dbReference>
<sequence>MFTAPFRWWFNFSGWTAVNDLSEKIYADDINRYVIIGSPHTSNWDFVYGMGAIDRLKLTVKFTIKKEWMFFPVGGLLRRMGALPIDRSKTASGKGRNMVDAMSNLLTDATDDIFMLVTPEATRSRREKWKTGFYHVAKEAGVPILLAFIDYDKKQCGIKAVIYPSDDMEADMQKIMAFYQTTVPKYPELFSVDTRYLP</sequence>
<dbReference type="AlphaFoldDB" id="A0A6S6UD97"/>
<dbReference type="SUPFAM" id="SSF69593">
    <property type="entry name" value="Glycerol-3-phosphate (1)-acyltransferase"/>
    <property type="match status" value="1"/>
</dbReference>
<proteinExistence type="predicted"/>
<dbReference type="EMBL" id="CACVAV010000432">
    <property type="protein sequence ID" value="CAA6826843.1"/>
    <property type="molecule type" value="Genomic_DNA"/>
</dbReference>
<feature type="domain" description="Phospholipid/glycerol acyltransferase" evidence="4">
    <location>
        <begin position="34"/>
        <end position="152"/>
    </location>
</feature>
<dbReference type="PANTHER" id="PTHR10434:SF9">
    <property type="entry name" value="PHOSPHOLIPID_GLYCEROL ACYLTRANSFERASE DOMAIN-CONTAINING PROTEIN"/>
    <property type="match status" value="1"/>
</dbReference>
<protein>
    <submittedName>
        <fullName evidence="5">Acyltransferase</fullName>
    </submittedName>
</protein>
<gene>
    <name evidence="5" type="ORF">HELGO_WM65345</name>
</gene>
<evidence type="ECO:0000259" key="4">
    <source>
        <dbReference type="SMART" id="SM00563"/>
    </source>
</evidence>
<comment type="pathway">
    <text evidence="1">Lipid metabolism.</text>
</comment>
<dbReference type="PANTHER" id="PTHR10434">
    <property type="entry name" value="1-ACYL-SN-GLYCEROL-3-PHOSPHATE ACYLTRANSFERASE"/>
    <property type="match status" value="1"/>
</dbReference>
<dbReference type="SMART" id="SM00563">
    <property type="entry name" value="PlsC"/>
    <property type="match status" value="1"/>
</dbReference>
<evidence type="ECO:0000256" key="1">
    <source>
        <dbReference type="ARBA" id="ARBA00005189"/>
    </source>
</evidence>
<evidence type="ECO:0000256" key="3">
    <source>
        <dbReference type="ARBA" id="ARBA00023315"/>
    </source>
</evidence>
<dbReference type="Pfam" id="PF01553">
    <property type="entry name" value="Acyltransferase"/>
    <property type="match status" value="1"/>
</dbReference>
<dbReference type="GO" id="GO:0003841">
    <property type="term" value="F:1-acylglycerol-3-phosphate O-acyltransferase activity"/>
    <property type="evidence" value="ECO:0007669"/>
    <property type="project" value="TreeGrafter"/>
</dbReference>
<dbReference type="GO" id="GO:0006654">
    <property type="term" value="P:phosphatidic acid biosynthetic process"/>
    <property type="evidence" value="ECO:0007669"/>
    <property type="project" value="TreeGrafter"/>
</dbReference>